<reference evidence="2" key="1">
    <citation type="journal article" date="2022" name="Int. J. Mol. Sci.">
        <title>Draft Genome of Tanacetum Coccineum: Genomic Comparison of Closely Related Tanacetum-Family Plants.</title>
        <authorList>
            <person name="Yamashiro T."/>
            <person name="Shiraishi A."/>
            <person name="Nakayama K."/>
            <person name="Satake H."/>
        </authorList>
    </citation>
    <scope>NUCLEOTIDE SEQUENCE</scope>
</reference>
<gene>
    <name evidence="2" type="ORF">Tco_0804060</name>
</gene>
<evidence type="ECO:0000313" key="2">
    <source>
        <dbReference type="EMBL" id="GJS97092.1"/>
    </source>
</evidence>
<dbReference type="Proteomes" id="UP001151760">
    <property type="component" value="Unassembled WGS sequence"/>
</dbReference>
<name>A0ABQ5A7E5_9ASTR</name>
<feature type="compositionally biased region" description="Acidic residues" evidence="1">
    <location>
        <begin position="86"/>
        <end position="101"/>
    </location>
</feature>
<dbReference type="EMBL" id="BQNB010011935">
    <property type="protein sequence ID" value="GJS97092.1"/>
    <property type="molecule type" value="Genomic_DNA"/>
</dbReference>
<sequence>IGPEYEGLPWMLDDPYVQFVLQAPPSPDYVPGPEEPKQEPPLPDFISEPVYPEFMPPEDEVLPAEEQLLPAAASPTTNSPGYVPESDPEEDPKEDDDEDPKEDPTDYPTDGGDNGDDEDESSDDDEDDDVNIEGDGEKEDHPAPADSTIVAFPAIEHAPATKETELFKTDESTAKPSPHPAYRVTARRSIRDEPPTPFWSEVEVARLLTIPLPPPSLLSPWSSPLPQIPSPPLPVSPLPLPSSPTYPLGYRAAMIQLRAEAPSTSHPLPLPSPIVLPRTRASMAMLRAAAPSTYILAPRSEAPPSGTPPLLPIPLPTPSPPLFLPLLTVERMFVRLAYHLGRGYALPLDEILVGMLGALVTDETELGRRVTDLVMTMRQDTDEIYERLDDAPTKQHMVTGQVNMLVRDRHAHARTARLIEIEARMSQEAWGQSMDASDLACTEVIALHTQVVAQQSEITELWVADRKRQTQLTEKMAPKRATRSTPAVTTATTFVTNAQLQTMIDQGVNVALAARDAIRSTNGEDNHNSGMDVRRNE</sequence>
<reference evidence="2" key="2">
    <citation type="submission" date="2022-01" db="EMBL/GenBank/DDBJ databases">
        <authorList>
            <person name="Yamashiro T."/>
            <person name="Shiraishi A."/>
            <person name="Satake H."/>
            <person name="Nakayama K."/>
        </authorList>
    </citation>
    <scope>NUCLEOTIDE SEQUENCE</scope>
</reference>
<evidence type="ECO:0000256" key="1">
    <source>
        <dbReference type="SAM" id="MobiDB-lite"/>
    </source>
</evidence>
<comment type="caution">
    <text evidence="2">The sequence shown here is derived from an EMBL/GenBank/DDBJ whole genome shotgun (WGS) entry which is preliminary data.</text>
</comment>
<proteinExistence type="predicted"/>
<feature type="compositionally biased region" description="Low complexity" evidence="1">
    <location>
        <begin position="64"/>
        <end position="75"/>
    </location>
</feature>
<protein>
    <submittedName>
        <fullName evidence="2">Uncharacterized protein</fullName>
    </submittedName>
</protein>
<feature type="region of interest" description="Disordered" evidence="1">
    <location>
        <begin position="22"/>
        <end position="147"/>
    </location>
</feature>
<feature type="compositionally biased region" description="Basic and acidic residues" evidence="1">
    <location>
        <begin position="159"/>
        <end position="173"/>
    </location>
</feature>
<feature type="region of interest" description="Disordered" evidence="1">
    <location>
        <begin position="159"/>
        <end position="182"/>
    </location>
</feature>
<feature type="non-terminal residue" evidence="2">
    <location>
        <position position="1"/>
    </location>
</feature>
<feature type="compositionally biased region" description="Acidic residues" evidence="1">
    <location>
        <begin position="113"/>
        <end position="137"/>
    </location>
</feature>
<evidence type="ECO:0000313" key="3">
    <source>
        <dbReference type="Proteomes" id="UP001151760"/>
    </source>
</evidence>
<organism evidence="2 3">
    <name type="scientific">Tanacetum coccineum</name>
    <dbReference type="NCBI Taxonomy" id="301880"/>
    <lineage>
        <taxon>Eukaryota</taxon>
        <taxon>Viridiplantae</taxon>
        <taxon>Streptophyta</taxon>
        <taxon>Embryophyta</taxon>
        <taxon>Tracheophyta</taxon>
        <taxon>Spermatophyta</taxon>
        <taxon>Magnoliopsida</taxon>
        <taxon>eudicotyledons</taxon>
        <taxon>Gunneridae</taxon>
        <taxon>Pentapetalae</taxon>
        <taxon>asterids</taxon>
        <taxon>campanulids</taxon>
        <taxon>Asterales</taxon>
        <taxon>Asteraceae</taxon>
        <taxon>Asteroideae</taxon>
        <taxon>Anthemideae</taxon>
        <taxon>Anthemidinae</taxon>
        <taxon>Tanacetum</taxon>
    </lineage>
</organism>
<accession>A0ABQ5A7E5</accession>
<keyword evidence="3" id="KW-1185">Reference proteome</keyword>